<dbReference type="InterPro" id="IPR002772">
    <property type="entry name" value="Glyco_hydro_3_C"/>
</dbReference>
<dbReference type="InterPro" id="IPR036881">
    <property type="entry name" value="Glyco_hydro_3_C_sf"/>
</dbReference>
<protein>
    <recommendedName>
        <fullName evidence="3">beta-glucosidase</fullName>
        <ecNumber evidence="3">3.2.1.21</ecNumber>
    </recommendedName>
</protein>
<feature type="domain" description="Fibronectin type III-like" evidence="8">
    <location>
        <begin position="666"/>
        <end position="735"/>
    </location>
</feature>
<sequence length="747" mass="82220">MNNLKVILLIVISFLTIEKSNAQKMDVESSIEELLAKMTLFEKIGQMNQVNGRNPTDKLPGQIRSGEIGSMLNIGSPELVNSLQKNAKEESRLGIPLLIARDVIHGFKTMFPIPLGQAASFNPEMVELGARIAAKEASEKGIRWTFAPMMDISRDARWGRIAESFGEDTYLAEIMAVAMVKGFQGKDLSNPSSIAACAKHFVAYGAAEGGRDYNSTYVPERQLRNVYLPPFEKAIREANCATVMTSFNANNGIPASGNEFLLKNVLRKEWGFDGIVVSDWGSIKEMVQMGFCEDDKEAALKGVNGGVDVEMTSGTYLAYIETLIAEGKLQQKTIDDAVRNVLRLKFKLGLFDNPYTDIKAKSSIYSPEHLQAAKQAAEESFVLLKNKNNTLPLSNKIKTVAIIGPMADAPHDQMGTWTFDGEKAMTQTPLQALRKQYGKEVKFIYEQGLAFSRDTLKVNFSKAIDAAKQADVVLLFVGEEAILSGEAHCLAEINLKGAQSELLEALSKTGTPMVTLVMAGRPLTIDKEIKLSDAVLYLWHPGTMGGPAVADILFGKSVPSGKLPVTFPKYVGQIPVYYNHDRVGRPAHKKETLIKDIPLEAKQSSLGASSYYLDAGFDALFDFGYGLSYTTFEYSNLVLSADSLSSSDVLTVTVDLKNTGKYQATEILQLYTADLAGSIARPIKELKDFKRINLKPGETQKVTFKLPMERLAFWNIDNKKIVEPGKFNLMVGGNSNEVVTKEFIVRQ</sequence>
<keyword evidence="4" id="KW-0732">Signal</keyword>
<dbReference type="Pfam" id="PF00933">
    <property type="entry name" value="Glyco_hydro_3"/>
    <property type="match status" value="1"/>
</dbReference>
<dbReference type="EC" id="3.2.1.21" evidence="3"/>
<comment type="catalytic activity">
    <reaction evidence="1">
        <text>Hydrolysis of terminal, non-reducing beta-D-glucosyl residues with release of beta-D-glucose.</text>
        <dbReference type="EC" id="3.2.1.21"/>
    </reaction>
</comment>
<accession>A0A553CIX1</accession>
<gene>
    <name evidence="9" type="primary">bglX</name>
    <name evidence="9" type="ORF">FNW17_11345</name>
</gene>
<dbReference type="SUPFAM" id="SSF51445">
    <property type="entry name" value="(Trans)glycosidases"/>
    <property type="match status" value="1"/>
</dbReference>
<dbReference type="InterPro" id="IPR017853">
    <property type="entry name" value="GH"/>
</dbReference>
<reference evidence="9 10" key="1">
    <citation type="submission" date="2019-07" db="EMBL/GenBank/DDBJ databases">
        <title>Novel species of Flavobacterium.</title>
        <authorList>
            <person name="Liu Q."/>
            <person name="Xin Y.-H."/>
        </authorList>
    </citation>
    <scope>NUCLEOTIDE SEQUENCE [LARGE SCALE GENOMIC DNA]</scope>
    <source>
        <strain evidence="9 10">LB3P56</strain>
    </source>
</reference>
<evidence type="ECO:0000256" key="7">
    <source>
        <dbReference type="RuleBase" id="RU361161"/>
    </source>
</evidence>
<dbReference type="InterPro" id="IPR013783">
    <property type="entry name" value="Ig-like_fold"/>
</dbReference>
<organism evidence="9 10">
    <name type="scientific">Flavobacterium franklandianum</name>
    <dbReference type="NCBI Taxonomy" id="2594430"/>
    <lineage>
        <taxon>Bacteria</taxon>
        <taxon>Pseudomonadati</taxon>
        <taxon>Bacteroidota</taxon>
        <taxon>Flavobacteriia</taxon>
        <taxon>Flavobacteriales</taxon>
        <taxon>Flavobacteriaceae</taxon>
        <taxon>Flavobacterium</taxon>
    </lineage>
</organism>
<dbReference type="AlphaFoldDB" id="A0A553CIX1"/>
<evidence type="ECO:0000256" key="2">
    <source>
        <dbReference type="ARBA" id="ARBA00005336"/>
    </source>
</evidence>
<dbReference type="Gene3D" id="3.40.50.1700">
    <property type="entry name" value="Glycoside hydrolase family 3 C-terminal domain"/>
    <property type="match status" value="1"/>
</dbReference>
<dbReference type="PRINTS" id="PR00133">
    <property type="entry name" value="GLHYDRLASE3"/>
</dbReference>
<dbReference type="PANTHER" id="PTHR30620:SF16">
    <property type="entry name" value="LYSOSOMAL BETA GLUCOSIDASE"/>
    <property type="match status" value="1"/>
</dbReference>
<keyword evidence="5 7" id="KW-0378">Hydrolase</keyword>
<dbReference type="SMART" id="SM01217">
    <property type="entry name" value="Fn3_like"/>
    <property type="match status" value="1"/>
</dbReference>
<dbReference type="SUPFAM" id="SSF52279">
    <property type="entry name" value="Beta-D-glucan exohydrolase, C-terminal domain"/>
    <property type="match status" value="1"/>
</dbReference>
<proteinExistence type="inferred from homology"/>
<dbReference type="OrthoDB" id="9805821at2"/>
<dbReference type="InterPro" id="IPR001764">
    <property type="entry name" value="Glyco_hydro_3_N"/>
</dbReference>
<comment type="caution">
    <text evidence="9">The sequence shown here is derived from an EMBL/GenBank/DDBJ whole genome shotgun (WGS) entry which is preliminary data.</text>
</comment>
<comment type="similarity">
    <text evidence="2 7">Belongs to the glycosyl hydrolase 3 family.</text>
</comment>
<evidence type="ECO:0000259" key="8">
    <source>
        <dbReference type="SMART" id="SM01217"/>
    </source>
</evidence>
<dbReference type="GO" id="GO:0009251">
    <property type="term" value="P:glucan catabolic process"/>
    <property type="evidence" value="ECO:0007669"/>
    <property type="project" value="TreeGrafter"/>
</dbReference>
<evidence type="ECO:0000256" key="3">
    <source>
        <dbReference type="ARBA" id="ARBA00012744"/>
    </source>
</evidence>
<dbReference type="GO" id="GO:0008422">
    <property type="term" value="F:beta-glucosidase activity"/>
    <property type="evidence" value="ECO:0007669"/>
    <property type="project" value="UniProtKB-EC"/>
</dbReference>
<name>A0A553CIX1_9FLAO</name>
<dbReference type="Gene3D" id="2.60.40.10">
    <property type="entry name" value="Immunoglobulins"/>
    <property type="match status" value="1"/>
</dbReference>
<dbReference type="PANTHER" id="PTHR30620">
    <property type="entry name" value="PERIPLASMIC BETA-GLUCOSIDASE-RELATED"/>
    <property type="match status" value="1"/>
</dbReference>
<evidence type="ECO:0000313" key="9">
    <source>
        <dbReference type="EMBL" id="TRX20447.1"/>
    </source>
</evidence>
<dbReference type="EMBL" id="VJZR01000010">
    <property type="protein sequence ID" value="TRX20447.1"/>
    <property type="molecule type" value="Genomic_DNA"/>
</dbReference>
<dbReference type="Pfam" id="PF01915">
    <property type="entry name" value="Glyco_hydro_3_C"/>
    <property type="match status" value="1"/>
</dbReference>
<dbReference type="FunFam" id="3.20.20.300:FF:000005">
    <property type="entry name" value="Periplasmic beta-glucosidase"/>
    <property type="match status" value="1"/>
</dbReference>
<dbReference type="InterPro" id="IPR026891">
    <property type="entry name" value="Fn3-like"/>
</dbReference>
<keyword evidence="10" id="KW-1185">Reference proteome</keyword>
<dbReference type="Pfam" id="PF14310">
    <property type="entry name" value="Fn3-like"/>
    <property type="match status" value="1"/>
</dbReference>
<evidence type="ECO:0000256" key="6">
    <source>
        <dbReference type="ARBA" id="ARBA00023295"/>
    </source>
</evidence>
<evidence type="ECO:0000256" key="4">
    <source>
        <dbReference type="ARBA" id="ARBA00022729"/>
    </source>
</evidence>
<dbReference type="InterPro" id="IPR019800">
    <property type="entry name" value="Glyco_hydro_3_AS"/>
</dbReference>
<evidence type="ECO:0000256" key="5">
    <source>
        <dbReference type="ARBA" id="ARBA00022801"/>
    </source>
</evidence>
<dbReference type="NCBIfam" id="NF011678">
    <property type="entry name" value="PRK15098.1"/>
    <property type="match status" value="1"/>
</dbReference>
<dbReference type="InterPro" id="IPR036962">
    <property type="entry name" value="Glyco_hydro_3_N_sf"/>
</dbReference>
<keyword evidence="6 7" id="KW-0326">Glycosidase</keyword>
<dbReference type="RefSeq" id="WP_144071686.1">
    <property type="nucleotide sequence ID" value="NZ_VJZR01000010.1"/>
</dbReference>
<dbReference type="FunFam" id="2.60.40.10:FF:000495">
    <property type="entry name" value="Periplasmic beta-glucosidase"/>
    <property type="match status" value="1"/>
</dbReference>
<dbReference type="Proteomes" id="UP000318585">
    <property type="component" value="Unassembled WGS sequence"/>
</dbReference>
<dbReference type="Gene3D" id="3.20.20.300">
    <property type="entry name" value="Glycoside hydrolase, family 3, N-terminal domain"/>
    <property type="match status" value="1"/>
</dbReference>
<evidence type="ECO:0000256" key="1">
    <source>
        <dbReference type="ARBA" id="ARBA00000448"/>
    </source>
</evidence>
<evidence type="ECO:0000313" key="10">
    <source>
        <dbReference type="Proteomes" id="UP000318585"/>
    </source>
</evidence>
<dbReference type="PROSITE" id="PS00775">
    <property type="entry name" value="GLYCOSYL_HYDROL_F3"/>
    <property type="match status" value="1"/>
</dbReference>
<dbReference type="InterPro" id="IPR051915">
    <property type="entry name" value="Cellulose_Degrad_GH3"/>
</dbReference>